<evidence type="ECO:0000256" key="10">
    <source>
        <dbReference type="ARBA" id="ARBA00023316"/>
    </source>
</evidence>
<sequence length="309" mass="33813">MFFHLTFLLALPIIHAAAVPNPHDSHDDNHSHDVRQSLPSNWYQARDHPVHNLFKRAPGDGVNYAPVGTAAWSAAFPRAFPDPNALPADWVNALNAAVAAGKIPNIPTSTNTPQTNPVYPPGFNPNSPQVCSATYKCRIPGDIWDSPNGVFASSFDDGPSPTTPTLVQFLGTNNVSTTHFMIGVNILAYPSQFLSAFDAGNDIAVHTWTHPYMTTLSNLDVLGQLGWTMLLIHNSTGGRVPRYWRPPYGDSDMRVFGLDTVVWNQDTSDWSAPNPGVIQDSLTRFLTGPKTPGHGSRTRDYTDHGNRVH</sequence>
<dbReference type="GO" id="GO:0004099">
    <property type="term" value="F:chitin deacetylase activity"/>
    <property type="evidence" value="ECO:0007669"/>
    <property type="project" value="UniProtKB-EC"/>
</dbReference>
<keyword evidence="6" id="KW-0472">Membrane</keyword>
<dbReference type="PROSITE" id="PS51677">
    <property type="entry name" value="NODB"/>
    <property type="match status" value="1"/>
</dbReference>
<keyword evidence="4" id="KW-0336">GPI-anchor</keyword>
<evidence type="ECO:0000256" key="2">
    <source>
        <dbReference type="ARBA" id="ARBA00004609"/>
    </source>
</evidence>
<dbReference type="Proteomes" id="UP000053424">
    <property type="component" value="Unassembled WGS sequence"/>
</dbReference>
<dbReference type="Gene3D" id="3.20.20.370">
    <property type="entry name" value="Glycoside hydrolase/deacetylase"/>
    <property type="match status" value="1"/>
</dbReference>
<keyword evidence="15" id="KW-0732">Signal</keyword>
<keyword evidence="9" id="KW-0449">Lipoprotein</keyword>
<evidence type="ECO:0000256" key="15">
    <source>
        <dbReference type="SAM" id="SignalP"/>
    </source>
</evidence>
<dbReference type="InterPro" id="IPR002509">
    <property type="entry name" value="NODB_dom"/>
</dbReference>
<evidence type="ECO:0000256" key="1">
    <source>
        <dbReference type="ARBA" id="ARBA00001941"/>
    </source>
</evidence>
<dbReference type="InterPro" id="IPR011330">
    <property type="entry name" value="Glyco_hydro/deAcase_b/a-brl"/>
</dbReference>
<dbReference type="PANTHER" id="PTHR10587:SF135">
    <property type="entry name" value="CHITIN DEACETYLASE 3"/>
    <property type="match status" value="1"/>
</dbReference>
<dbReference type="GO" id="GO:0000272">
    <property type="term" value="P:polysaccharide catabolic process"/>
    <property type="evidence" value="ECO:0007669"/>
    <property type="project" value="UniProtKB-KW"/>
</dbReference>
<evidence type="ECO:0000256" key="6">
    <source>
        <dbReference type="ARBA" id="ARBA00023136"/>
    </source>
</evidence>
<comment type="cofactor">
    <cofactor evidence="1">
        <name>Co(2+)</name>
        <dbReference type="ChEBI" id="CHEBI:48828"/>
    </cofactor>
</comment>
<gene>
    <name evidence="17" type="ORF">M413DRAFT_8139</name>
</gene>
<feature type="signal peptide" evidence="15">
    <location>
        <begin position="1"/>
        <end position="18"/>
    </location>
</feature>
<dbReference type="GO" id="GO:0071555">
    <property type="term" value="P:cell wall organization"/>
    <property type="evidence" value="ECO:0007669"/>
    <property type="project" value="UniProtKB-KW"/>
</dbReference>
<dbReference type="HOGENOM" id="CLU_042090_2_0_1"/>
<keyword evidence="4" id="KW-0325">Glycoprotein</keyword>
<evidence type="ECO:0000256" key="14">
    <source>
        <dbReference type="SAM" id="MobiDB-lite"/>
    </source>
</evidence>
<dbReference type="Pfam" id="PF01522">
    <property type="entry name" value="Polysacc_deac_1"/>
    <property type="match status" value="1"/>
</dbReference>
<proteinExistence type="predicted"/>
<keyword evidence="5" id="KW-0146">Chitin degradation</keyword>
<comment type="catalytic activity">
    <reaction evidence="13">
        <text>[(1-&gt;4)-N-acetyl-beta-D-glucosaminyl](n) + n H2O = chitosan + n acetate</text>
        <dbReference type="Rhea" id="RHEA:10464"/>
        <dbReference type="Rhea" id="RHEA-COMP:9593"/>
        <dbReference type="Rhea" id="RHEA-COMP:9597"/>
        <dbReference type="ChEBI" id="CHEBI:15377"/>
        <dbReference type="ChEBI" id="CHEBI:17029"/>
        <dbReference type="ChEBI" id="CHEBI:30089"/>
        <dbReference type="ChEBI" id="CHEBI:57704"/>
        <dbReference type="EC" id="3.5.1.41"/>
    </reaction>
    <physiologicalReaction direction="left-to-right" evidence="13">
        <dbReference type="Rhea" id="RHEA:10465"/>
    </physiologicalReaction>
</comment>
<keyword evidence="8" id="KW-0170">Cobalt</keyword>
<feature type="compositionally biased region" description="Basic and acidic residues" evidence="14">
    <location>
        <begin position="297"/>
        <end position="309"/>
    </location>
</feature>
<evidence type="ECO:0000259" key="16">
    <source>
        <dbReference type="PROSITE" id="PS51677"/>
    </source>
</evidence>
<evidence type="ECO:0000313" key="17">
    <source>
        <dbReference type="EMBL" id="KIM46186.1"/>
    </source>
</evidence>
<keyword evidence="3" id="KW-1003">Cell membrane</keyword>
<dbReference type="GO" id="GO:0005886">
    <property type="term" value="C:plasma membrane"/>
    <property type="evidence" value="ECO:0007669"/>
    <property type="project" value="UniProtKB-SubCell"/>
</dbReference>
<dbReference type="PANTHER" id="PTHR10587">
    <property type="entry name" value="GLYCOSYL TRANSFERASE-RELATED"/>
    <property type="match status" value="1"/>
</dbReference>
<dbReference type="GO" id="GO:0098552">
    <property type="term" value="C:side of membrane"/>
    <property type="evidence" value="ECO:0007669"/>
    <property type="project" value="UniProtKB-KW"/>
</dbReference>
<evidence type="ECO:0000256" key="3">
    <source>
        <dbReference type="ARBA" id="ARBA00022475"/>
    </source>
</evidence>
<dbReference type="EMBL" id="KN831771">
    <property type="protein sequence ID" value="KIM46186.1"/>
    <property type="molecule type" value="Genomic_DNA"/>
</dbReference>
<keyword evidence="7" id="KW-0119">Carbohydrate metabolism</keyword>
<dbReference type="AlphaFoldDB" id="A0A0C3CQQ4"/>
<keyword evidence="10" id="KW-0961">Cell wall biogenesis/degradation</keyword>
<dbReference type="OrthoDB" id="407355at2759"/>
<dbReference type="InterPro" id="IPR050248">
    <property type="entry name" value="Polysacc_deacetylase_ArnD"/>
</dbReference>
<name>A0A0C3CQQ4_HEBCY</name>
<evidence type="ECO:0000256" key="7">
    <source>
        <dbReference type="ARBA" id="ARBA00023277"/>
    </source>
</evidence>
<evidence type="ECO:0000256" key="11">
    <source>
        <dbReference type="ARBA" id="ARBA00023326"/>
    </source>
</evidence>
<accession>A0A0C3CQQ4</accession>
<evidence type="ECO:0000256" key="4">
    <source>
        <dbReference type="ARBA" id="ARBA00022622"/>
    </source>
</evidence>
<evidence type="ECO:0000256" key="8">
    <source>
        <dbReference type="ARBA" id="ARBA00023285"/>
    </source>
</evidence>
<evidence type="ECO:0000256" key="9">
    <source>
        <dbReference type="ARBA" id="ARBA00023288"/>
    </source>
</evidence>
<evidence type="ECO:0000256" key="5">
    <source>
        <dbReference type="ARBA" id="ARBA00023024"/>
    </source>
</evidence>
<keyword evidence="18" id="KW-1185">Reference proteome</keyword>
<evidence type="ECO:0000256" key="12">
    <source>
        <dbReference type="ARBA" id="ARBA00024056"/>
    </source>
</evidence>
<dbReference type="GO" id="GO:0006032">
    <property type="term" value="P:chitin catabolic process"/>
    <property type="evidence" value="ECO:0007669"/>
    <property type="project" value="UniProtKB-KW"/>
</dbReference>
<organism evidence="17 18">
    <name type="scientific">Hebeloma cylindrosporum</name>
    <dbReference type="NCBI Taxonomy" id="76867"/>
    <lineage>
        <taxon>Eukaryota</taxon>
        <taxon>Fungi</taxon>
        <taxon>Dikarya</taxon>
        <taxon>Basidiomycota</taxon>
        <taxon>Agaricomycotina</taxon>
        <taxon>Agaricomycetes</taxon>
        <taxon>Agaricomycetidae</taxon>
        <taxon>Agaricales</taxon>
        <taxon>Agaricineae</taxon>
        <taxon>Hymenogastraceae</taxon>
        <taxon>Hebeloma</taxon>
    </lineage>
</organism>
<protein>
    <recommendedName>
        <fullName evidence="12">chitin deacetylase</fullName>
        <ecNumber evidence="12">3.5.1.41</ecNumber>
    </recommendedName>
</protein>
<dbReference type="STRING" id="686832.A0A0C3CQQ4"/>
<feature type="domain" description="NodB homology" evidence="16">
    <location>
        <begin position="149"/>
        <end position="309"/>
    </location>
</feature>
<evidence type="ECO:0000313" key="18">
    <source>
        <dbReference type="Proteomes" id="UP000053424"/>
    </source>
</evidence>
<keyword evidence="11" id="KW-0624">Polysaccharide degradation</keyword>
<feature type="region of interest" description="Disordered" evidence="14">
    <location>
        <begin position="286"/>
        <end position="309"/>
    </location>
</feature>
<feature type="chain" id="PRO_5002173315" description="chitin deacetylase" evidence="15">
    <location>
        <begin position="19"/>
        <end position="309"/>
    </location>
</feature>
<evidence type="ECO:0000256" key="13">
    <source>
        <dbReference type="ARBA" id="ARBA00048494"/>
    </source>
</evidence>
<reference evidence="17 18" key="1">
    <citation type="submission" date="2014-04" db="EMBL/GenBank/DDBJ databases">
        <authorList>
            <consortium name="DOE Joint Genome Institute"/>
            <person name="Kuo A."/>
            <person name="Gay G."/>
            <person name="Dore J."/>
            <person name="Kohler A."/>
            <person name="Nagy L.G."/>
            <person name="Floudas D."/>
            <person name="Copeland A."/>
            <person name="Barry K.W."/>
            <person name="Cichocki N."/>
            <person name="Veneault-Fourrey C."/>
            <person name="LaButti K."/>
            <person name="Lindquist E.A."/>
            <person name="Lipzen A."/>
            <person name="Lundell T."/>
            <person name="Morin E."/>
            <person name="Murat C."/>
            <person name="Sun H."/>
            <person name="Tunlid A."/>
            <person name="Henrissat B."/>
            <person name="Grigoriev I.V."/>
            <person name="Hibbett D.S."/>
            <person name="Martin F."/>
            <person name="Nordberg H.P."/>
            <person name="Cantor M.N."/>
            <person name="Hua S.X."/>
        </authorList>
    </citation>
    <scope>NUCLEOTIDE SEQUENCE [LARGE SCALE GENOMIC DNA]</scope>
    <source>
        <strain evidence="18">h7</strain>
    </source>
</reference>
<dbReference type="EC" id="3.5.1.41" evidence="12"/>
<reference evidence="18" key="2">
    <citation type="submission" date="2015-01" db="EMBL/GenBank/DDBJ databases">
        <title>Evolutionary Origins and Diversification of the Mycorrhizal Mutualists.</title>
        <authorList>
            <consortium name="DOE Joint Genome Institute"/>
            <consortium name="Mycorrhizal Genomics Consortium"/>
            <person name="Kohler A."/>
            <person name="Kuo A."/>
            <person name="Nagy L.G."/>
            <person name="Floudas D."/>
            <person name="Copeland A."/>
            <person name="Barry K.W."/>
            <person name="Cichocki N."/>
            <person name="Veneault-Fourrey C."/>
            <person name="LaButti K."/>
            <person name="Lindquist E.A."/>
            <person name="Lipzen A."/>
            <person name="Lundell T."/>
            <person name="Morin E."/>
            <person name="Murat C."/>
            <person name="Riley R."/>
            <person name="Ohm R."/>
            <person name="Sun H."/>
            <person name="Tunlid A."/>
            <person name="Henrissat B."/>
            <person name="Grigoriev I.V."/>
            <person name="Hibbett D.S."/>
            <person name="Martin F."/>
        </authorList>
    </citation>
    <scope>NUCLEOTIDE SEQUENCE [LARGE SCALE GENOMIC DNA]</scope>
    <source>
        <strain evidence="18">h7</strain>
    </source>
</reference>
<comment type="subcellular location">
    <subcellularLocation>
        <location evidence="2">Cell membrane</location>
        <topology evidence="2">Lipid-anchor</topology>
        <topology evidence="2">GPI-anchor</topology>
    </subcellularLocation>
</comment>
<dbReference type="GO" id="GO:0009272">
    <property type="term" value="P:fungal-type cell wall biogenesis"/>
    <property type="evidence" value="ECO:0007669"/>
    <property type="project" value="UniProtKB-ARBA"/>
</dbReference>
<dbReference type="SUPFAM" id="SSF88713">
    <property type="entry name" value="Glycoside hydrolase/deacetylase"/>
    <property type="match status" value="1"/>
</dbReference>